<dbReference type="GO" id="GO:0015295">
    <property type="term" value="F:solute:proton symporter activity"/>
    <property type="evidence" value="ECO:0007669"/>
    <property type="project" value="TreeGrafter"/>
</dbReference>
<dbReference type="GO" id="GO:0005886">
    <property type="term" value="C:plasma membrane"/>
    <property type="evidence" value="ECO:0007669"/>
    <property type="project" value="UniProtKB-SubCell"/>
</dbReference>
<feature type="transmembrane region" description="Helical" evidence="8">
    <location>
        <begin position="438"/>
        <end position="460"/>
    </location>
</feature>
<evidence type="ECO:0000256" key="7">
    <source>
        <dbReference type="ARBA" id="ARBA00023136"/>
    </source>
</evidence>
<dbReference type="NCBIfam" id="TIGR00795">
    <property type="entry name" value="lctP"/>
    <property type="match status" value="1"/>
</dbReference>
<feature type="transmembrane region" description="Helical" evidence="8">
    <location>
        <begin position="102"/>
        <end position="122"/>
    </location>
</feature>
<keyword evidence="6 8" id="KW-1133">Transmembrane helix</keyword>
<evidence type="ECO:0000313" key="9">
    <source>
        <dbReference type="EMBL" id="SEH70983.1"/>
    </source>
</evidence>
<feature type="transmembrane region" description="Helical" evidence="8">
    <location>
        <begin position="393"/>
        <end position="411"/>
    </location>
</feature>
<feature type="transmembrane region" description="Helical" evidence="8">
    <location>
        <begin position="346"/>
        <end position="373"/>
    </location>
</feature>
<feature type="transmembrane region" description="Helical" evidence="8">
    <location>
        <begin position="481"/>
        <end position="505"/>
    </location>
</feature>
<feature type="transmembrane region" description="Helical" evidence="8">
    <location>
        <begin position="517"/>
        <end position="540"/>
    </location>
</feature>
<feature type="transmembrane region" description="Helical" evidence="8">
    <location>
        <begin position="218"/>
        <end position="242"/>
    </location>
</feature>
<feature type="transmembrane region" description="Helical" evidence="8">
    <location>
        <begin position="128"/>
        <end position="149"/>
    </location>
</feature>
<proteinExistence type="inferred from homology"/>
<dbReference type="EMBL" id="FNXF01000003">
    <property type="protein sequence ID" value="SEH70983.1"/>
    <property type="molecule type" value="Genomic_DNA"/>
</dbReference>
<evidence type="ECO:0000256" key="5">
    <source>
        <dbReference type="ARBA" id="ARBA00022692"/>
    </source>
</evidence>
<evidence type="ECO:0000256" key="8">
    <source>
        <dbReference type="RuleBase" id="RU365092"/>
    </source>
</evidence>
<keyword evidence="8" id="KW-0997">Cell inner membrane</keyword>
<dbReference type="OrthoDB" id="9761056at2"/>
<protein>
    <recommendedName>
        <fullName evidence="8">L-lactate permease</fullName>
    </recommendedName>
</protein>
<comment type="caution">
    <text evidence="8">Lacks conserved residue(s) required for the propagation of feature annotation.</text>
</comment>
<evidence type="ECO:0000256" key="2">
    <source>
        <dbReference type="ARBA" id="ARBA00010100"/>
    </source>
</evidence>
<comment type="function">
    <text evidence="8">Uptake of L-lactate across the membrane. Can also transport D-lactate and glycolate.</text>
</comment>
<gene>
    <name evidence="9" type="ORF">SAMN05660691_00920</name>
</gene>
<evidence type="ECO:0000256" key="3">
    <source>
        <dbReference type="ARBA" id="ARBA00022448"/>
    </source>
</evidence>
<evidence type="ECO:0000256" key="1">
    <source>
        <dbReference type="ARBA" id="ARBA00004651"/>
    </source>
</evidence>
<sequence>MTSLQLLTALMPLLSVFVLLVLLRLPARQAMPLSLLCSVLLAWLVWQMPIQQMAAALAEGLVIALTIVWIVFGAILLLKVLQQTGAIDVIKQGFSQVSTDKRVQLIIIAWLFGSFLEGAAGFGTPAAIAAPLLVALGFSPMAAVVLALIADSCAVSFGAVGTPVLVGLAQGVPELSSSDLQQIALRAISIDIMVASMLPVIMSVLYCRFFASKPSWQAGFAIAPFALLSGLAFTVPAYMVALLLGPEFPSVLGALTGLLIVCSLAKRGILLPAAFEPVTAAAGHNSLQQNLAHQSVAQQNKPAQFGLLCAWLPYLIVALLLVLSRIPELPFKALLQSVSIVWADIFGSAISVSVMPLYLPGSLFVLTALLALFIQRGSVKHLRVALHQSSSMLWPSLVALCAAVPMVRIFLQSGVNNAGLEAMPMALAELAATRLSDIWLLVAPLVGALGSFIAGSATFSNLMFASFQQAMAEDAGLSNQLVLALQMLGANAGNMICVVNVVAAASVVGLNGREGEIIRYTLLPMLYYCLTASLVAWLFFA</sequence>
<feature type="transmembrane region" description="Helical" evidence="8">
    <location>
        <begin position="305"/>
        <end position="326"/>
    </location>
</feature>
<keyword evidence="3 8" id="KW-0813">Transport</keyword>
<dbReference type="Proteomes" id="UP000199371">
    <property type="component" value="Unassembled WGS sequence"/>
</dbReference>
<comment type="similarity">
    <text evidence="2 8">Belongs to the lactate permease family.</text>
</comment>
<feature type="transmembrane region" description="Helical" evidence="8">
    <location>
        <begin position="184"/>
        <end position="206"/>
    </location>
</feature>
<accession>A0A1H6K7B5</accession>
<evidence type="ECO:0000313" key="10">
    <source>
        <dbReference type="Proteomes" id="UP000199371"/>
    </source>
</evidence>
<feature type="transmembrane region" description="Helical" evidence="8">
    <location>
        <begin position="6"/>
        <end position="23"/>
    </location>
</feature>
<evidence type="ECO:0000256" key="4">
    <source>
        <dbReference type="ARBA" id="ARBA00022475"/>
    </source>
</evidence>
<dbReference type="Pfam" id="PF02652">
    <property type="entry name" value="Lactate_perm"/>
    <property type="match status" value="1"/>
</dbReference>
<dbReference type="GO" id="GO:0015129">
    <property type="term" value="F:lactate transmembrane transporter activity"/>
    <property type="evidence" value="ECO:0007669"/>
    <property type="project" value="UniProtKB-UniRule"/>
</dbReference>
<dbReference type="AlphaFoldDB" id="A0A1H6K7B5"/>
<name>A0A1H6K7B5_9GAMM</name>
<keyword evidence="10" id="KW-1185">Reference proteome</keyword>
<keyword evidence="7 8" id="KW-0472">Membrane</keyword>
<feature type="transmembrane region" description="Helical" evidence="8">
    <location>
        <begin position="154"/>
        <end position="172"/>
    </location>
</feature>
<reference evidence="10" key="1">
    <citation type="submission" date="2016-10" db="EMBL/GenBank/DDBJ databases">
        <authorList>
            <person name="Varghese N."/>
            <person name="Submissions S."/>
        </authorList>
    </citation>
    <scope>NUCLEOTIDE SEQUENCE [LARGE SCALE GENOMIC DNA]</scope>
    <source>
        <strain evidence="10">DSM 17616</strain>
    </source>
</reference>
<comment type="subcellular location">
    <subcellularLocation>
        <location evidence="8">Cell inner membrane</location>
        <topology evidence="8">Multi-pass membrane protein</topology>
    </subcellularLocation>
    <subcellularLocation>
        <location evidence="1">Cell membrane</location>
        <topology evidence="1">Multi-pass membrane protein</topology>
    </subcellularLocation>
</comment>
<dbReference type="PANTHER" id="PTHR30003:SF0">
    <property type="entry name" value="GLYCOLATE PERMEASE GLCA-RELATED"/>
    <property type="match status" value="1"/>
</dbReference>
<organism evidence="9 10">
    <name type="scientific">Rheinheimera pacifica</name>
    <dbReference type="NCBI Taxonomy" id="173990"/>
    <lineage>
        <taxon>Bacteria</taxon>
        <taxon>Pseudomonadati</taxon>
        <taxon>Pseudomonadota</taxon>
        <taxon>Gammaproteobacteria</taxon>
        <taxon>Chromatiales</taxon>
        <taxon>Chromatiaceae</taxon>
        <taxon>Rheinheimera</taxon>
    </lineage>
</organism>
<dbReference type="RefSeq" id="WP_092790728.1">
    <property type="nucleotide sequence ID" value="NZ_FNXF01000003.1"/>
</dbReference>
<feature type="transmembrane region" description="Helical" evidence="8">
    <location>
        <begin position="30"/>
        <end position="48"/>
    </location>
</feature>
<dbReference type="PANTHER" id="PTHR30003">
    <property type="entry name" value="L-LACTATE PERMEASE"/>
    <property type="match status" value="1"/>
</dbReference>
<dbReference type="InterPro" id="IPR003804">
    <property type="entry name" value="Lactate_perm"/>
</dbReference>
<dbReference type="STRING" id="173990.SAMN05660691_00920"/>
<keyword evidence="5 8" id="KW-0812">Transmembrane</keyword>
<feature type="transmembrane region" description="Helical" evidence="8">
    <location>
        <begin position="248"/>
        <end position="265"/>
    </location>
</feature>
<keyword evidence="4" id="KW-1003">Cell membrane</keyword>
<evidence type="ECO:0000256" key="6">
    <source>
        <dbReference type="ARBA" id="ARBA00022989"/>
    </source>
</evidence>
<feature type="transmembrane region" description="Helical" evidence="8">
    <location>
        <begin position="60"/>
        <end position="81"/>
    </location>
</feature>